<feature type="region of interest" description="Disordered" evidence="1">
    <location>
        <begin position="102"/>
        <end position="127"/>
    </location>
</feature>
<keyword evidence="3" id="KW-1185">Reference proteome</keyword>
<evidence type="ECO:0000313" key="2">
    <source>
        <dbReference type="EMBL" id="EJK77237.1"/>
    </source>
</evidence>
<accession>K0TR61</accession>
<proteinExistence type="predicted"/>
<dbReference type="EMBL" id="AGNL01001131">
    <property type="protein sequence ID" value="EJK77237.1"/>
    <property type="molecule type" value="Genomic_DNA"/>
</dbReference>
<name>K0TR61_THAOC</name>
<comment type="caution">
    <text evidence="2">The sequence shown here is derived from an EMBL/GenBank/DDBJ whole genome shotgun (WGS) entry which is preliminary data.</text>
</comment>
<organism evidence="2 3">
    <name type="scientific">Thalassiosira oceanica</name>
    <name type="common">Marine diatom</name>
    <dbReference type="NCBI Taxonomy" id="159749"/>
    <lineage>
        <taxon>Eukaryota</taxon>
        <taxon>Sar</taxon>
        <taxon>Stramenopiles</taxon>
        <taxon>Ochrophyta</taxon>
        <taxon>Bacillariophyta</taxon>
        <taxon>Coscinodiscophyceae</taxon>
        <taxon>Thalassiosirophycidae</taxon>
        <taxon>Thalassiosirales</taxon>
        <taxon>Thalassiosiraceae</taxon>
        <taxon>Thalassiosira</taxon>
    </lineage>
</organism>
<sequence length="127" mass="14065">NNGKKDHTNFQTTCSLIKSVMSKRLKDRHPLNYKLAVSSTTASSVHGPRPRRLAPGPWGWSATMGSGKTTSETCVMVMVRGPGGRDGGRLKTSVTGVWRPKPKIQQRSQRMQPRRKKRHGEGLLGVF</sequence>
<feature type="non-terminal residue" evidence="2">
    <location>
        <position position="1"/>
    </location>
</feature>
<gene>
    <name evidence="2" type="ORF">THAOC_00942</name>
</gene>
<dbReference type="AlphaFoldDB" id="K0TR61"/>
<feature type="region of interest" description="Disordered" evidence="1">
    <location>
        <begin position="39"/>
        <end position="67"/>
    </location>
</feature>
<reference evidence="2 3" key="1">
    <citation type="journal article" date="2012" name="Genome Biol.">
        <title>Genome and low-iron response of an oceanic diatom adapted to chronic iron limitation.</title>
        <authorList>
            <person name="Lommer M."/>
            <person name="Specht M."/>
            <person name="Roy A.S."/>
            <person name="Kraemer L."/>
            <person name="Andreson R."/>
            <person name="Gutowska M.A."/>
            <person name="Wolf J."/>
            <person name="Bergner S.V."/>
            <person name="Schilhabel M.B."/>
            <person name="Klostermeier U.C."/>
            <person name="Beiko R.G."/>
            <person name="Rosenstiel P."/>
            <person name="Hippler M."/>
            <person name="Laroche J."/>
        </authorList>
    </citation>
    <scope>NUCLEOTIDE SEQUENCE [LARGE SCALE GENOMIC DNA]</scope>
    <source>
        <strain evidence="2 3">CCMP1005</strain>
    </source>
</reference>
<evidence type="ECO:0000313" key="3">
    <source>
        <dbReference type="Proteomes" id="UP000266841"/>
    </source>
</evidence>
<dbReference type="Proteomes" id="UP000266841">
    <property type="component" value="Unassembled WGS sequence"/>
</dbReference>
<evidence type="ECO:0000256" key="1">
    <source>
        <dbReference type="SAM" id="MobiDB-lite"/>
    </source>
</evidence>
<protein>
    <submittedName>
        <fullName evidence="2">Uncharacterized protein</fullName>
    </submittedName>
</protein>